<dbReference type="GeneID" id="9704187"/>
<feature type="transmembrane region" description="Helical" evidence="1">
    <location>
        <begin position="94"/>
        <end position="116"/>
    </location>
</feature>
<feature type="transmembrane region" description="Helical" evidence="1">
    <location>
        <begin position="154"/>
        <end position="175"/>
    </location>
</feature>
<keyword evidence="1" id="KW-1133">Transmembrane helix</keyword>
<evidence type="ECO:0000256" key="1">
    <source>
        <dbReference type="SAM" id="Phobius"/>
    </source>
</evidence>
<proteinExistence type="predicted"/>
<dbReference type="PATRIC" id="fig|79929.8.peg.465"/>
<feature type="transmembrane region" description="Helical" evidence="1">
    <location>
        <begin position="122"/>
        <end position="142"/>
    </location>
</feature>
<evidence type="ECO:0000259" key="2">
    <source>
        <dbReference type="Pfam" id="PF09843"/>
    </source>
</evidence>
<dbReference type="Pfam" id="PF09843">
    <property type="entry name" value="DUF2070"/>
    <property type="match status" value="1"/>
</dbReference>
<dbReference type="PaxDb" id="79929-MTBMA_c04800"/>
<dbReference type="STRING" id="79929.MTBMA_c04800"/>
<dbReference type="OrthoDB" id="8914at2157"/>
<feature type="transmembrane region" description="Helical" evidence="1">
    <location>
        <begin position="584"/>
        <end position="603"/>
    </location>
</feature>
<evidence type="ECO:0000313" key="4">
    <source>
        <dbReference type="Proteomes" id="UP000000345"/>
    </source>
</evidence>
<reference key="1">
    <citation type="submission" date="2009-08" db="EMBL/GenBank/DDBJ databases">
        <title>The genome sequence of Methanothermobacter marburgensis.</title>
        <authorList>
            <person name="Kaster A."/>
            <person name="Seedorf H."/>
            <person name="Goenrich M."/>
            <person name="Wiezer A."/>
            <person name="Liesegang H."/>
            <person name="Thauer R."/>
            <person name="Gottschalk G."/>
        </authorList>
    </citation>
    <scope>NUCLEOTIDE SEQUENCE</scope>
    <source>
        <strain>Marburg</strain>
    </source>
</reference>
<dbReference type="AlphaFoldDB" id="D9PV28"/>
<protein>
    <recommendedName>
        <fullName evidence="2">DUF2070 domain-containing protein</fullName>
    </recommendedName>
</protein>
<gene>
    <name evidence="3" type="ordered locus">MTBMA_c04800</name>
</gene>
<feature type="transmembrane region" description="Helical" evidence="1">
    <location>
        <begin position="181"/>
        <end position="206"/>
    </location>
</feature>
<organism evidence="3 4">
    <name type="scientific">Methanothermobacter marburgensis (strain ATCC BAA-927 / DSM 2133 / JCM 14651 / NBRC 100331 / OCM 82 / Marburg)</name>
    <name type="common">Methanobacterium thermoautotrophicum</name>
    <dbReference type="NCBI Taxonomy" id="79929"/>
    <lineage>
        <taxon>Archaea</taxon>
        <taxon>Methanobacteriati</taxon>
        <taxon>Methanobacteriota</taxon>
        <taxon>Methanomada group</taxon>
        <taxon>Methanobacteria</taxon>
        <taxon>Methanobacteriales</taxon>
        <taxon>Methanobacteriaceae</taxon>
        <taxon>Methanothermobacter</taxon>
    </lineage>
</organism>
<dbReference type="KEGG" id="mmg:MTBMA_c04800"/>
<feature type="transmembrane region" description="Helical" evidence="1">
    <location>
        <begin position="53"/>
        <end position="74"/>
    </location>
</feature>
<dbReference type="Proteomes" id="UP000000345">
    <property type="component" value="Chromosome"/>
</dbReference>
<feature type="transmembrane region" description="Helical" evidence="1">
    <location>
        <begin position="21"/>
        <end position="41"/>
    </location>
</feature>
<reference evidence="3 4" key="2">
    <citation type="journal article" date="2010" name="J. Bacteriol.">
        <title>Complete genome sequence of Methanothermobacter marburgensis, a methanoarchaeon model organism.</title>
        <authorList>
            <person name="Liesegang H."/>
            <person name="Kaster A.K."/>
            <person name="Wiezer A."/>
            <person name="Goenrich M."/>
            <person name="Wollherr A."/>
            <person name="Seedorf H."/>
            <person name="Gottschalk G."/>
            <person name="Thauer R.K."/>
        </authorList>
    </citation>
    <scope>NUCLEOTIDE SEQUENCE [LARGE SCALE GENOMIC DNA]</scope>
    <source>
        <strain evidence="4">ATCC BAA-927 / DSM 2133 / JCM 14651 / NBRC 100331 / OCM 82 / Marburg</strain>
    </source>
</reference>
<feature type="domain" description="DUF2070" evidence="2">
    <location>
        <begin position="8"/>
        <end position="596"/>
    </location>
</feature>
<keyword evidence="1" id="KW-0812">Transmembrane</keyword>
<sequence length="605" mass="65661">MSSTKNVTDLSKYIMTLPKTEISLLSMIFISFVVGAVGFIIDMVPGISVLHDILYGGTNGVLVLGFSSIMAGAITQPWVNSLGGRRMKMKQSMFLAFFSMMIFSLIYLGGCLASSLLQSDLILNSIILASAVIFAFRLLVIWGTSNISFTNSTLISSVQPVLIVSMNIVVAFLSLATNIGYFSVIGFLLKILVASAMLILAIYSFVMVVESPMRKNLGVGSLEFLSLFLSHITEDSPELESIFSEIGEPVDTLAGVVAFQRGSDIKALFISPSVHPGPIGTIGGANMPTILSERFDTFTMVAHGPSTHDFNPVSVRELEKVESAVREALDGMEYHEGASKFRRYTRNSATIGVQFLGDGMLILATMAPSGFDDIEFGVGLSMMNLAGGRCGSKNVVVVDCHNSFQGETGRILAGNPEMFDLLDAVDSIECPPRHHKLRVGCAQRKMDGLSKEDGIGQSGVMVMVVEAGEQRTAYVLLDANNMVMGFRDEILEELLKLDIDEAEVMTTDTHFVNTLSGGHNPIGKHRRDEIIEEIKKAVSEAVDDLEEVRAGCRVVRIRGLNTLGPTNSTELVSTISSIVAVSRLIAPLIFVLALIFVFAWIFYWA</sequence>
<dbReference type="RefSeq" id="WP_013295302.1">
    <property type="nucleotide sequence ID" value="NC_014408.1"/>
</dbReference>
<dbReference type="HOGENOM" id="CLU_441213_0_0_2"/>
<dbReference type="EMBL" id="CP001710">
    <property type="protein sequence ID" value="ADL58076.1"/>
    <property type="molecule type" value="Genomic_DNA"/>
</dbReference>
<name>D9PV28_METTM</name>
<dbReference type="InterPro" id="IPR019204">
    <property type="entry name" value="DUF2070_membrane"/>
</dbReference>
<keyword evidence="4" id="KW-1185">Reference proteome</keyword>
<evidence type="ECO:0000313" key="3">
    <source>
        <dbReference type="EMBL" id="ADL58076.1"/>
    </source>
</evidence>
<dbReference type="GeneID" id="43708509"/>
<accession>D9PV28</accession>
<keyword evidence="1" id="KW-0472">Membrane</keyword>